<accession>A0A8R1I8R2</accession>
<evidence type="ECO:0000313" key="3">
    <source>
        <dbReference type="Proteomes" id="UP000005237"/>
    </source>
</evidence>
<keyword evidence="3" id="KW-1185">Reference proteome</keyword>
<sequence>MSASNRIVRKRDALNSPECEKKRSKSLSIVNDTNECLFDATVNNSIPVINTSTINGYTTDDLVKSIANLTEKLSNLEQLNGKLVRQNSEAVFMNVYRTVNENSKWFTVGEMHFSVFMKNFYGP</sequence>
<organism evidence="2 3">
    <name type="scientific">Caenorhabditis japonica</name>
    <dbReference type="NCBI Taxonomy" id="281687"/>
    <lineage>
        <taxon>Eukaryota</taxon>
        <taxon>Metazoa</taxon>
        <taxon>Ecdysozoa</taxon>
        <taxon>Nematoda</taxon>
        <taxon>Chromadorea</taxon>
        <taxon>Rhabditida</taxon>
        <taxon>Rhabditina</taxon>
        <taxon>Rhabditomorpha</taxon>
        <taxon>Rhabditoidea</taxon>
        <taxon>Rhabditidae</taxon>
        <taxon>Peloderinae</taxon>
        <taxon>Caenorhabditis</taxon>
    </lineage>
</organism>
<dbReference type="AlphaFoldDB" id="A0A8R1I8R2"/>
<reference evidence="2" key="2">
    <citation type="submission" date="2022-06" db="UniProtKB">
        <authorList>
            <consortium name="EnsemblMetazoa"/>
        </authorList>
    </citation>
    <scope>IDENTIFICATION</scope>
    <source>
        <strain evidence="2">DF5081</strain>
    </source>
</reference>
<reference evidence="3" key="1">
    <citation type="submission" date="2010-08" db="EMBL/GenBank/DDBJ databases">
        <authorList>
            <consortium name="Caenorhabditis japonica Sequencing Consortium"/>
            <person name="Wilson R.K."/>
        </authorList>
    </citation>
    <scope>NUCLEOTIDE SEQUENCE [LARGE SCALE GENOMIC DNA]</scope>
    <source>
        <strain evidence="3">DF5081</strain>
    </source>
</reference>
<proteinExistence type="predicted"/>
<keyword evidence="1" id="KW-0175">Coiled coil</keyword>
<dbReference type="Proteomes" id="UP000005237">
    <property type="component" value="Unassembled WGS sequence"/>
</dbReference>
<evidence type="ECO:0000313" key="2">
    <source>
        <dbReference type="EnsemblMetazoa" id="CJA23685.1"/>
    </source>
</evidence>
<evidence type="ECO:0000256" key="1">
    <source>
        <dbReference type="SAM" id="Coils"/>
    </source>
</evidence>
<dbReference type="EnsemblMetazoa" id="CJA23685.1">
    <property type="protein sequence ID" value="CJA23685.1"/>
    <property type="gene ID" value="WBGene00179257"/>
</dbReference>
<feature type="coiled-coil region" evidence="1">
    <location>
        <begin position="59"/>
        <end position="89"/>
    </location>
</feature>
<name>A0A8R1I8R2_CAEJA</name>
<protein>
    <submittedName>
        <fullName evidence="2">Uncharacterized protein</fullName>
    </submittedName>
</protein>